<gene>
    <name evidence="6" type="ordered locus">Aboo_0705</name>
</gene>
<dbReference type="AlphaFoldDB" id="B5I9L3"/>
<dbReference type="Proteomes" id="UP000001400">
    <property type="component" value="Chromosome"/>
</dbReference>
<dbReference type="eggNOG" id="arCOG02209">
    <property type="taxonomic scope" value="Archaea"/>
</dbReference>
<comment type="subcellular location">
    <subcellularLocation>
        <location evidence="1">Cell membrane</location>
        <topology evidence="1">Multi-pass membrane protein</topology>
    </subcellularLocation>
</comment>
<evidence type="ECO:0000256" key="1">
    <source>
        <dbReference type="ARBA" id="ARBA00004651"/>
    </source>
</evidence>
<name>B5I9L3_ACIB4</name>
<dbReference type="OrthoDB" id="19148at2157"/>
<dbReference type="GeneID" id="8827651"/>
<dbReference type="PANTHER" id="PTHR30250:SF11">
    <property type="entry name" value="O-ANTIGEN TRANSPORTER-RELATED"/>
    <property type="match status" value="1"/>
</dbReference>
<dbReference type="PANTHER" id="PTHR30250">
    <property type="entry name" value="PST FAMILY PREDICTED COLANIC ACID TRANSPORTER"/>
    <property type="match status" value="1"/>
</dbReference>
<reference evidence="6" key="1">
    <citation type="submission" date="2010-02" db="EMBL/GenBank/DDBJ databases">
        <title>Complete sequence of Aciduliprofundum boonei T469.</title>
        <authorList>
            <consortium name="US DOE Joint Genome Institute"/>
            <person name="Lucas S."/>
            <person name="Copeland A."/>
            <person name="Lapidus A."/>
            <person name="Cheng J.-F."/>
            <person name="Bruce D."/>
            <person name="Goodwin L."/>
            <person name="Pitluck S."/>
            <person name="Saunders E."/>
            <person name="Detter J.C."/>
            <person name="Han C."/>
            <person name="Tapia R."/>
            <person name="Land M."/>
            <person name="Hauser L."/>
            <person name="Kyrpides N."/>
            <person name="Mikhailova N."/>
            <person name="Flores G."/>
            <person name="Reysenbach A.-L."/>
            <person name="Woyke T."/>
        </authorList>
    </citation>
    <scope>NUCLEOTIDE SEQUENCE</scope>
    <source>
        <strain evidence="6">T469</strain>
    </source>
</reference>
<dbReference type="EMBL" id="CP001941">
    <property type="protein sequence ID" value="ADD08516.1"/>
    <property type="molecule type" value="Genomic_DNA"/>
</dbReference>
<keyword evidence="4" id="KW-1133">Transmembrane helix</keyword>
<protein>
    <submittedName>
        <fullName evidence="6">Polysaccharide biosynthesis protein</fullName>
    </submittedName>
</protein>
<dbReference type="STRING" id="439481.Aboo_0705"/>
<dbReference type="InterPro" id="IPR002797">
    <property type="entry name" value="Polysacc_synth"/>
</dbReference>
<dbReference type="Pfam" id="PF01943">
    <property type="entry name" value="Polysacc_synt"/>
    <property type="match status" value="1"/>
</dbReference>
<evidence type="ECO:0000256" key="3">
    <source>
        <dbReference type="ARBA" id="ARBA00022692"/>
    </source>
</evidence>
<keyword evidence="5" id="KW-0472">Membrane</keyword>
<dbReference type="GO" id="GO:0005886">
    <property type="term" value="C:plasma membrane"/>
    <property type="evidence" value="ECO:0007669"/>
    <property type="project" value="UniProtKB-SubCell"/>
</dbReference>
<dbReference type="HOGENOM" id="CLU_539273_0_0_2"/>
<dbReference type="InterPro" id="IPR050833">
    <property type="entry name" value="Poly_Biosynth_Transport"/>
</dbReference>
<proteinExistence type="predicted"/>
<sequence>MSEHVELARKSLFSLSYNVVGGIVGYITMFFALRLVGQEAWGIYGSALAIAGLLSIIATLGLDGTHIKMMTKLKDKAQCMGAYILLKGLFGFLYLSLSFLGFFVIGDILGYKFESIYLARAVYITIFGFFIGSIANIFKTTYQVKLQARRSLAPMFVQLFVQDIFILIFSISYYFYQSVSQSYVGVLFAFAYLLGNVAKFFVYLVWTFKDEISYRFPEKKVIREYLHFTIPLALLGGVGIIQAYTDRTMLQFFWNATEVGGYFSVQKIALSVIYLGGALVFFLYPAQSKYYEEKKKSEFFLLTKKAERYLSLFISPFVFFTFAMAPEILNLFKHTLISYSTPLIILMIYAYLNVINRPYGSQMTSANLPHEVLRVGLLQATANVVLNAIFIPKSIAGIPLFGWKSTGAALGTLFSFLIGFIYFRYRVWRILGTKYEIRILYHILAGTVAVLLFYLLKHFTGPLYPWYLLGGSFILFVGIYVGILYLLGEFGKEEWQLLWRIFRGF</sequence>
<keyword evidence="3" id="KW-0812">Transmembrane</keyword>
<keyword evidence="2" id="KW-1003">Cell membrane</keyword>
<organism evidence="6 7">
    <name type="scientific">Aciduliprofundum boonei (strain DSM 19572 / T469)</name>
    <dbReference type="NCBI Taxonomy" id="439481"/>
    <lineage>
        <taxon>Archaea</taxon>
        <taxon>Methanobacteriati</taxon>
        <taxon>Thermoplasmatota</taxon>
        <taxon>DHVE2 group</taxon>
        <taxon>Candidatus Aciduliprofundum</taxon>
    </lineage>
</organism>
<keyword evidence="7" id="KW-1185">Reference proteome</keyword>
<dbReference type="RefSeq" id="WP_008082069.1">
    <property type="nucleotide sequence ID" value="NC_013926.1"/>
</dbReference>
<evidence type="ECO:0000256" key="2">
    <source>
        <dbReference type="ARBA" id="ARBA00022475"/>
    </source>
</evidence>
<evidence type="ECO:0000313" key="6">
    <source>
        <dbReference type="EMBL" id="ADD08516.1"/>
    </source>
</evidence>
<evidence type="ECO:0000313" key="7">
    <source>
        <dbReference type="Proteomes" id="UP000001400"/>
    </source>
</evidence>
<evidence type="ECO:0000256" key="4">
    <source>
        <dbReference type="ARBA" id="ARBA00022989"/>
    </source>
</evidence>
<dbReference type="KEGG" id="abi:Aboo_0705"/>
<evidence type="ECO:0000256" key="5">
    <source>
        <dbReference type="ARBA" id="ARBA00023136"/>
    </source>
</evidence>
<accession>B5I9L3</accession>